<dbReference type="Proteomes" id="UP000636800">
    <property type="component" value="Chromosome 2"/>
</dbReference>
<keyword evidence="2" id="KW-1185">Reference proteome</keyword>
<dbReference type="EMBL" id="JADCNL010000002">
    <property type="protein sequence ID" value="KAG0493171.1"/>
    <property type="molecule type" value="Genomic_DNA"/>
</dbReference>
<reference evidence="1 2" key="1">
    <citation type="journal article" date="2020" name="Nat. Food">
        <title>A phased Vanilla planifolia genome enables genetic improvement of flavour and production.</title>
        <authorList>
            <person name="Hasing T."/>
            <person name="Tang H."/>
            <person name="Brym M."/>
            <person name="Khazi F."/>
            <person name="Huang T."/>
            <person name="Chambers A.H."/>
        </authorList>
    </citation>
    <scope>NUCLEOTIDE SEQUENCE [LARGE SCALE GENOMIC DNA]</scope>
    <source>
        <tissue evidence="1">Leaf</tissue>
    </source>
</reference>
<gene>
    <name evidence="1" type="ORF">HPP92_006569</name>
</gene>
<name>A0A835RQY6_VANPL</name>
<evidence type="ECO:0000313" key="1">
    <source>
        <dbReference type="EMBL" id="KAG0493171.1"/>
    </source>
</evidence>
<evidence type="ECO:0000313" key="2">
    <source>
        <dbReference type="Proteomes" id="UP000636800"/>
    </source>
</evidence>
<dbReference type="InterPro" id="IPR008686">
    <property type="entry name" value="RNA_pol_mitovir"/>
</dbReference>
<dbReference type="PANTHER" id="PTHR34456">
    <property type="entry name" value="MITOVIRUS RNA-DEPENDENT RNA POLYMERASE"/>
    <property type="match status" value="1"/>
</dbReference>
<organism evidence="1 2">
    <name type="scientific">Vanilla planifolia</name>
    <name type="common">Vanilla</name>
    <dbReference type="NCBI Taxonomy" id="51239"/>
    <lineage>
        <taxon>Eukaryota</taxon>
        <taxon>Viridiplantae</taxon>
        <taxon>Streptophyta</taxon>
        <taxon>Embryophyta</taxon>
        <taxon>Tracheophyta</taxon>
        <taxon>Spermatophyta</taxon>
        <taxon>Magnoliopsida</taxon>
        <taxon>Liliopsida</taxon>
        <taxon>Asparagales</taxon>
        <taxon>Orchidaceae</taxon>
        <taxon>Vanilloideae</taxon>
        <taxon>Vanilleae</taxon>
        <taxon>Vanilla</taxon>
    </lineage>
</organism>
<protein>
    <submittedName>
        <fullName evidence="1">Uncharacterized protein</fullName>
    </submittedName>
</protein>
<accession>A0A835RQY6</accession>
<proteinExistence type="predicted"/>
<comment type="caution">
    <text evidence="1">The sequence shown here is derived from an EMBL/GenBank/DDBJ whole genome shotgun (WGS) entry which is preliminary data.</text>
</comment>
<dbReference type="Pfam" id="PF05919">
    <property type="entry name" value="Mitovir_RNA_pol"/>
    <property type="match status" value="1"/>
</dbReference>
<sequence>MASEIAYPGRIFSAYAILGDDLVIGNERVAQEYRTLIEELEVSISEPKSLI</sequence>
<dbReference type="OrthoDB" id="8775810at2759"/>
<dbReference type="PANTHER" id="PTHR34456:SF9">
    <property type="entry name" value="MITOVIRUS RNA-DEPENDENT RNA POLYMERASE"/>
    <property type="match status" value="1"/>
</dbReference>
<dbReference type="AlphaFoldDB" id="A0A835RQY6"/>